<evidence type="ECO:0000259" key="9">
    <source>
        <dbReference type="PROSITE" id="PS50850"/>
    </source>
</evidence>
<feature type="transmembrane region" description="Helical" evidence="8">
    <location>
        <begin position="371"/>
        <end position="391"/>
    </location>
</feature>
<protein>
    <recommendedName>
        <fullName evidence="8">Bcr/CflA family efflux transporter</fullName>
    </recommendedName>
</protein>
<comment type="similarity">
    <text evidence="2 8">Belongs to the major facilitator superfamily. Bcr/CmlA family.</text>
</comment>
<dbReference type="PROSITE" id="PS50850">
    <property type="entry name" value="MFS"/>
    <property type="match status" value="1"/>
</dbReference>
<dbReference type="RefSeq" id="WP_115087232.1">
    <property type="nucleotide sequence ID" value="NZ_CBCSFG010000015.1"/>
</dbReference>
<feature type="transmembrane region" description="Helical" evidence="8">
    <location>
        <begin position="214"/>
        <end position="234"/>
    </location>
</feature>
<proteinExistence type="inferred from homology"/>
<dbReference type="SUPFAM" id="SSF103473">
    <property type="entry name" value="MFS general substrate transporter"/>
    <property type="match status" value="1"/>
</dbReference>
<evidence type="ECO:0000313" key="11">
    <source>
        <dbReference type="Proteomes" id="UP000255177"/>
    </source>
</evidence>
<keyword evidence="5 8" id="KW-0812">Transmembrane</keyword>
<feature type="transmembrane region" description="Helical" evidence="8">
    <location>
        <begin position="306"/>
        <end position="333"/>
    </location>
</feature>
<evidence type="ECO:0000256" key="5">
    <source>
        <dbReference type="ARBA" id="ARBA00022692"/>
    </source>
</evidence>
<dbReference type="Proteomes" id="UP000255177">
    <property type="component" value="Unassembled WGS sequence"/>
</dbReference>
<evidence type="ECO:0000256" key="8">
    <source>
        <dbReference type="RuleBase" id="RU365088"/>
    </source>
</evidence>
<dbReference type="InterPro" id="IPR004812">
    <property type="entry name" value="Efflux_drug-R_Bcr/CmlA"/>
</dbReference>
<name>A0A380T0B7_9PSED</name>
<keyword evidence="7 8" id="KW-0472">Membrane</keyword>
<comment type="subcellular location">
    <subcellularLocation>
        <location evidence="8">Cell inner membrane</location>
        <topology evidence="8">Multi-pass membrane protein</topology>
    </subcellularLocation>
    <subcellularLocation>
        <location evidence="1">Cell membrane</location>
        <topology evidence="1">Multi-pass membrane protein</topology>
    </subcellularLocation>
</comment>
<feature type="transmembrane region" description="Helical" evidence="8">
    <location>
        <begin position="77"/>
        <end position="97"/>
    </location>
</feature>
<keyword evidence="3 8" id="KW-0813">Transport</keyword>
<evidence type="ECO:0000256" key="6">
    <source>
        <dbReference type="ARBA" id="ARBA00022989"/>
    </source>
</evidence>
<dbReference type="InterPro" id="IPR020846">
    <property type="entry name" value="MFS_dom"/>
</dbReference>
<dbReference type="Pfam" id="PF07690">
    <property type="entry name" value="MFS_1"/>
    <property type="match status" value="1"/>
</dbReference>
<dbReference type="PRINTS" id="PR01035">
    <property type="entry name" value="TCRTETA"/>
</dbReference>
<feature type="transmembrane region" description="Helical" evidence="8">
    <location>
        <begin position="164"/>
        <end position="184"/>
    </location>
</feature>
<sequence length="403" mass="43240">MRTTPSPGPRTWLLLLLMIVCLPRVALDIYLPALPDIAMALHASDAQLQLTLTLYMVGYALSMLISGPLCDRFGRRPLLLLGGTIYLVASLACSLASSVEVMIAARLLQALGGCCGAVIGRVMVRDHFDRQQQGHLLGYLSMGMALSPMIAPLLGSLIETTLGWRWIFLLLSLSAALSLLLIALRLPETRPLHANGQRHEPVLKVYLRLLGDGYFMRYSLAIACVYCTYFPFIAESSTLLQRRLGLSSLQYAAVFAVTVGGYLAGSQLFRRRSGRHSADALLGQAMFLNLGGALLLMLATRLWPEALLAIVLPMLLIMLSVGLAIPACQWAVLQPYAAIAGSASGLFFFIQMAFTALCSLVIGQLSDGSAGPLAGMTALASLAFALVLKLLRSEAITLKASSG</sequence>
<dbReference type="GO" id="GO:1990961">
    <property type="term" value="P:xenobiotic detoxification by transmembrane export across the plasma membrane"/>
    <property type="evidence" value="ECO:0007669"/>
    <property type="project" value="InterPro"/>
</dbReference>
<keyword evidence="6 8" id="KW-1133">Transmembrane helix</keyword>
<dbReference type="Gene3D" id="1.20.1720.10">
    <property type="entry name" value="Multidrug resistance protein D"/>
    <property type="match status" value="1"/>
</dbReference>
<accession>A0A380T0B7</accession>
<comment type="caution">
    <text evidence="8">Lacks conserved residue(s) required for the propagation of feature annotation.</text>
</comment>
<dbReference type="NCBIfam" id="TIGR00710">
    <property type="entry name" value="efflux_Bcr_CflA"/>
    <property type="match status" value="1"/>
</dbReference>
<dbReference type="GO" id="GO:0042910">
    <property type="term" value="F:xenobiotic transmembrane transporter activity"/>
    <property type="evidence" value="ECO:0007669"/>
    <property type="project" value="InterPro"/>
</dbReference>
<organism evidence="10 11">
    <name type="scientific">Pseudomonas wadenswilerensis</name>
    <dbReference type="NCBI Taxonomy" id="1785161"/>
    <lineage>
        <taxon>Bacteria</taxon>
        <taxon>Pseudomonadati</taxon>
        <taxon>Pseudomonadota</taxon>
        <taxon>Gammaproteobacteria</taxon>
        <taxon>Pseudomonadales</taxon>
        <taxon>Pseudomonadaceae</taxon>
        <taxon>Pseudomonas</taxon>
    </lineage>
</organism>
<evidence type="ECO:0000256" key="1">
    <source>
        <dbReference type="ARBA" id="ARBA00004651"/>
    </source>
</evidence>
<dbReference type="InterPro" id="IPR036259">
    <property type="entry name" value="MFS_trans_sf"/>
</dbReference>
<evidence type="ECO:0000256" key="4">
    <source>
        <dbReference type="ARBA" id="ARBA00022475"/>
    </source>
</evidence>
<feature type="transmembrane region" description="Helical" evidence="8">
    <location>
        <begin position="136"/>
        <end position="158"/>
    </location>
</feature>
<dbReference type="PANTHER" id="PTHR23502">
    <property type="entry name" value="MAJOR FACILITATOR SUPERFAMILY"/>
    <property type="match status" value="1"/>
</dbReference>
<dbReference type="AlphaFoldDB" id="A0A380T0B7"/>
<evidence type="ECO:0000256" key="2">
    <source>
        <dbReference type="ARBA" id="ARBA00006236"/>
    </source>
</evidence>
<feature type="transmembrane region" description="Helical" evidence="8">
    <location>
        <begin position="50"/>
        <end position="70"/>
    </location>
</feature>
<gene>
    <name evidence="10" type="primary">cmlA</name>
    <name evidence="10" type="ORF">CCOS864_03142</name>
</gene>
<dbReference type="EMBL" id="UIDD01000008">
    <property type="protein sequence ID" value="SUQ63689.1"/>
    <property type="molecule type" value="Genomic_DNA"/>
</dbReference>
<reference evidence="11" key="1">
    <citation type="submission" date="2018-07" db="EMBL/GenBank/DDBJ databases">
        <authorList>
            <person name="Blom J."/>
        </authorList>
    </citation>
    <scope>NUCLEOTIDE SEQUENCE [LARGE SCALE GENOMIC DNA]</scope>
    <source>
        <strain evidence="11">CCOS 864</strain>
    </source>
</reference>
<evidence type="ECO:0000256" key="7">
    <source>
        <dbReference type="ARBA" id="ARBA00023136"/>
    </source>
</evidence>
<dbReference type="InterPro" id="IPR001958">
    <property type="entry name" value="Tet-R_TetA/multi-R_MdtG-like"/>
</dbReference>
<dbReference type="InterPro" id="IPR011701">
    <property type="entry name" value="MFS"/>
</dbReference>
<keyword evidence="4" id="KW-1003">Cell membrane</keyword>
<dbReference type="GO" id="GO:0005886">
    <property type="term" value="C:plasma membrane"/>
    <property type="evidence" value="ECO:0007669"/>
    <property type="project" value="UniProtKB-SubCell"/>
</dbReference>
<keyword evidence="8" id="KW-0997">Cell inner membrane</keyword>
<feature type="transmembrane region" description="Helical" evidence="8">
    <location>
        <begin position="281"/>
        <end position="300"/>
    </location>
</feature>
<feature type="transmembrane region" description="Helical" evidence="8">
    <location>
        <begin position="249"/>
        <end position="269"/>
    </location>
</feature>
<feature type="transmembrane region" description="Helical" evidence="8">
    <location>
        <begin position="103"/>
        <end position="124"/>
    </location>
</feature>
<evidence type="ECO:0000313" key="10">
    <source>
        <dbReference type="EMBL" id="SUQ63689.1"/>
    </source>
</evidence>
<feature type="domain" description="Major facilitator superfamily (MFS) profile" evidence="9">
    <location>
        <begin position="12"/>
        <end position="395"/>
    </location>
</feature>
<dbReference type="PANTHER" id="PTHR23502:SF132">
    <property type="entry name" value="POLYAMINE TRANSPORTER 2-RELATED"/>
    <property type="match status" value="1"/>
</dbReference>
<dbReference type="CDD" id="cd17320">
    <property type="entry name" value="MFS_MdfA_MDR_like"/>
    <property type="match status" value="1"/>
</dbReference>
<keyword evidence="11" id="KW-1185">Reference proteome</keyword>
<evidence type="ECO:0000256" key="3">
    <source>
        <dbReference type="ARBA" id="ARBA00022448"/>
    </source>
</evidence>